<keyword evidence="5 11" id="KW-0812">Transmembrane</keyword>
<dbReference type="InterPro" id="IPR036942">
    <property type="entry name" value="Beta-barrel_TonB_sf"/>
</dbReference>
<reference evidence="16" key="1">
    <citation type="journal article" date="2013" name="Genome Biol.">
        <title>Comparative genomics of the core and accessory genomes of 48 Sinorhizobium strains comprising five genospecies.</title>
        <authorList>
            <person name="Sugawara M."/>
            <person name="Epstein B."/>
            <person name="Badgley B.D."/>
            <person name="Unno T."/>
            <person name="Xu L."/>
            <person name="Reese J."/>
            <person name="Gyaneshwar P."/>
            <person name="Denny R."/>
            <person name="Mudge J."/>
            <person name="Bharti A.K."/>
            <person name="Farmer A.D."/>
            <person name="May G.D."/>
            <person name="Woodward J.E."/>
            <person name="Medigue C."/>
            <person name="Vallenet D."/>
            <person name="Lajus A."/>
            <person name="Rouy Z."/>
            <person name="Martinez-Vaz B."/>
            <person name="Tiffin P."/>
            <person name="Young N.D."/>
            <person name="Sadowsky M.J."/>
        </authorList>
    </citation>
    <scope>NUCLEOTIDE SEQUENCE</scope>
    <source>
        <strain evidence="16">M30</strain>
    </source>
</reference>
<keyword evidence="16" id="KW-0675">Receptor</keyword>
<sequence>MSRTLLASASVLALSSLAWPGTAGAQQKEETTVLEPITVTATKRVQEAFEVPATVAIVEAQELQDRGIASAGELDRAFVDTNIRSRSNRAYTNVTVRGQSSVDYYEPSVQLYVDGLPQDPSIFSQLLPAGLDSVELLYGPQGTLYGRGAIGGVINVVTRKPDNELRVDTAGALHTEGGDASLLLNTPIIDGVIYGDAALTFRREADQYTLLGSGQEIGGTDDLNGRIRLRYAPDDSPLDVMVSTQRGRVDSTEEQFVMESMFNDRIALPIDSRYRLDTASFGVNASYDLDFATITALTGYQDRKLDRTTLGFQTPEDQTTFSQELRIASDPELGNALDYVVGVYGQRLDFERRTPLIGQVSQQTIDSYAIFGDLAWHATDRLDISPGLRFDYEKARARADGAVTIAGERSFGGVSPKLGASYALDDEWRVHGLFSTGYKAGGFTRNVTPENIAFTYDPQNTYNGETGIKYRALDGSLEASLSAYYNVTKDYQLFVGDVYLKYLQNAGEVTAKGINLAVRANPTERLGIAGGLGLNRTTFTKYENSVNPGIDYTGNRVPYAPEFTANLALDYAFDLAEGWGQLIPRAGMTYAGSVFFDETNTIGQKGFFLVDLGLSWKVSEQVVADVFVNNVFDETYAVYGFTEATYGNLYQLGTGRAFGGRVSFKF</sequence>
<dbReference type="InterPro" id="IPR000531">
    <property type="entry name" value="Beta-barrel_TonB"/>
</dbReference>
<keyword evidence="8 12" id="KW-0798">TonB box</keyword>
<feature type="domain" description="TonB-dependent receptor plug" evidence="15">
    <location>
        <begin position="49"/>
        <end position="153"/>
    </location>
</feature>
<keyword evidence="2 11" id="KW-0813">Transport</keyword>
<keyword evidence="13" id="KW-0732">Signal</keyword>
<keyword evidence="9 11" id="KW-0472">Membrane</keyword>
<feature type="chain" id="PRO_5025335279" evidence="13">
    <location>
        <begin position="26"/>
        <end position="666"/>
    </location>
</feature>
<dbReference type="InterPro" id="IPR012910">
    <property type="entry name" value="Plug_dom"/>
</dbReference>
<dbReference type="Pfam" id="PF07715">
    <property type="entry name" value="Plug"/>
    <property type="match status" value="1"/>
</dbReference>
<feature type="domain" description="TonB-dependent receptor-like beta-barrel" evidence="14">
    <location>
        <begin position="219"/>
        <end position="631"/>
    </location>
</feature>
<evidence type="ECO:0000256" key="8">
    <source>
        <dbReference type="ARBA" id="ARBA00023077"/>
    </source>
</evidence>
<protein>
    <submittedName>
        <fullName evidence="16">TonB-dependent receptor</fullName>
    </submittedName>
</protein>
<keyword evidence="3 11" id="KW-1134">Transmembrane beta strand</keyword>
<keyword evidence="6" id="KW-0408">Iron</keyword>
<evidence type="ECO:0000256" key="11">
    <source>
        <dbReference type="PROSITE-ProRule" id="PRU01360"/>
    </source>
</evidence>
<dbReference type="CDD" id="cd01347">
    <property type="entry name" value="ligand_gated_channel"/>
    <property type="match status" value="1"/>
</dbReference>
<dbReference type="InterPro" id="IPR039426">
    <property type="entry name" value="TonB-dep_rcpt-like"/>
</dbReference>
<evidence type="ECO:0000256" key="9">
    <source>
        <dbReference type="ARBA" id="ARBA00023136"/>
    </source>
</evidence>
<evidence type="ECO:0000259" key="14">
    <source>
        <dbReference type="Pfam" id="PF00593"/>
    </source>
</evidence>
<dbReference type="Pfam" id="PF00593">
    <property type="entry name" value="TonB_dep_Rec_b-barrel"/>
    <property type="match status" value="1"/>
</dbReference>
<accession>A0A6A7ZM22</accession>
<evidence type="ECO:0000256" key="3">
    <source>
        <dbReference type="ARBA" id="ARBA00022452"/>
    </source>
</evidence>
<dbReference type="AlphaFoldDB" id="A0A6A7ZM22"/>
<dbReference type="Gene3D" id="2.40.170.20">
    <property type="entry name" value="TonB-dependent receptor, beta-barrel domain"/>
    <property type="match status" value="1"/>
</dbReference>
<evidence type="ECO:0000256" key="13">
    <source>
        <dbReference type="SAM" id="SignalP"/>
    </source>
</evidence>
<organism evidence="16">
    <name type="scientific">Rhizobium meliloti</name>
    <name type="common">Ensifer meliloti</name>
    <name type="synonym">Sinorhizobium meliloti</name>
    <dbReference type="NCBI Taxonomy" id="382"/>
    <lineage>
        <taxon>Bacteria</taxon>
        <taxon>Pseudomonadati</taxon>
        <taxon>Pseudomonadota</taxon>
        <taxon>Alphaproteobacteria</taxon>
        <taxon>Hyphomicrobiales</taxon>
        <taxon>Rhizobiaceae</taxon>
        <taxon>Sinorhizobium/Ensifer group</taxon>
        <taxon>Sinorhizobium</taxon>
    </lineage>
</organism>
<dbReference type="PANTHER" id="PTHR32552:SF81">
    <property type="entry name" value="TONB-DEPENDENT OUTER MEMBRANE RECEPTOR"/>
    <property type="match status" value="1"/>
</dbReference>
<name>A0A6A7ZM22_RHIML</name>
<evidence type="ECO:0000256" key="5">
    <source>
        <dbReference type="ARBA" id="ARBA00022692"/>
    </source>
</evidence>
<proteinExistence type="inferred from homology"/>
<dbReference type="PANTHER" id="PTHR32552">
    <property type="entry name" value="FERRICHROME IRON RECEPTOR-RELATED"/>
    <property type="match status" value="1"/>
</dbReference>
<dbReference type="GO" id="GO:0009279">
    <property type="term" value="C:cell outer membrane"/>
    <property type="evidence" value="ECO:0007669"/>
    <property type="project" value="UniProtKB-SubCell"/>
</dbReference>
<dbReference type="GO" id="GO:0006826">
    <property type="term" value="P:iron ion transport"/>
    <property type="evidence" value="ECO:0007669"/>
    <property type="project" value="UniProtKB-KW"/>
</dbReference>
<dbReference type="SUPFAM" id="SSF56935">
    <property type="entry name" value="Porins"/>
    <property type="match status" value="1"/>
</dbReference>
<evidence type="ECO:0000256" key="6">
    <source>
        <dbReference type="ARBA" id="ARBA00023004"/>
    </source>
</evidence>
<dbReference type="EMBL" id="WISP01000036">
    <property type="protein sequence ID" value="MQW03078.1"/>
    <property type="molecule type" value="Genomic_DNA"/>
</dbReference>
<evidence type="ECO:0000256" key="4">
    <source>
        <dbReference type="ARBA" id="ARBA00022496"/>
    </source>
</evidence>
<keyword evidence="10 11" id="KW-0998">Cell outer membrane</keyword>
<dbReference type="PROSITE" id="PS52016">
    <property type="entry name" value="TONB_DEPENDENT_REC_3"/>
    <property type="match status" value="1"/>
</dbReference>
<keyword evidence="4" id="KW-0410">Iron transport</keyword>
<gene>
    <name evidence="16" type="ORF">GHK45_04390</name>
</gene>
<evidence type="ECO:0000256" key="2">
    <source>
        <dbReference type="ARBA" id="ARBA00022448"/>
    </source>
</evidence>
<comment type="subcellular location">
    <subcellularLocation>
        <location evidence="1 11">Cell outer membrane</location>
        <topology evidence="1 11">Multi-pass membrane protein</topology>
    </subcellularLocation>
</comment>
<dbReference type="RefSeq" id="WP_153317971.1">
    <property type="nucleotide sequence ID" value="NZ_WIRN01000070.1"/>
</dbReference>
<comment type="caution">
    <text evidence="16">The sequence shown here is derived from an EMBL/GenBank/DDBJ whole genome shotgun (WGS) entry which is preliminary data.</text>
</comment>
<evidence type="ECO:0000259" key="15">
    <source>
        <dbReference type="Pfam" id="PF07715"/>
    </source>
</evidence>
<evidence type="ECO:0000313" key="16">
    <source>
        <dbReference type="EMBL" id="MQW03078.1"/>
    </source>
</evidence>
<evidence type="ECO:0000256" key="10">
    <source>
        <dbReference type="ARBA" id="ARBA00023237"/>
    </source>
</evidence>
<feature type="signal peptide" evidence="13">
    <location>
        <begin position="1"/>
        <end position="25"/>
    </location>
</feature>
<evidence type="ECO:0000256" key="7">
    <source>
        <dbReference type="ARBA" id="ARBA00023065"/>
    </source>
</evidence>
<keyword evidence="7" id="KW-0406">Ion transport</keyword>
<evidence type="ECO:0000256" key="12">
    <source>
        <dbReference type="RuleBase" id="RU003357"/>
    </source>
</evidence>
<evidence type="ECO:0000256" key="1">
    <source>
        <dbReference type="ARBA" id="ARBA00004571"/>
    </source>
</evidence>
<comment type="similarity">
    <text evidence="11 12">Belongs to the TonB-dependent receptor family.</text>
</comment>